<dbReference type="AlphaFoldDB" id="A0AAD6RTK2"/>
<gene>
    <name evidence="2" type="ORF">NC653_003830</name>
</gene>
<feature type="compositionally biased region" description="Basic and acidic residues" evidence="1">
    <location>
        <begin position="31"/>
        <end position="41"/>
    </location>
</feature>
<proteinExistence type="predicted"/>
<dbReference type="Proteomes" id="UP001164929">
    <property type="component" value="Chromosome 1"/>
</dbReference>
<organism evidence="2 3">
    <name type="scientific">Populus alba x Populus x berolinensis</name>
    <dbReference type="NCBI Taxonomy" id="444605"/>
    <lineage>
        <taxon>Eukaryota</taxon>
        <taxon>Viridiplantae</taxon>
        <taxon>Streptophyta</taxon>
        <taxon>Embryophyta</taxon>
        <taxon>Tracheophyta</taxon>
        <taxon>Spermatophyta</taxon>
        <taxon>Magnoliopsida</taxon>
        <taxon>eudicotyledons</taxon>
        <taxon>Gunneridae</taxon>
        <taxon>Pentapetalae</taxon>
        <taxon>rosids</taxon>
        <taxon>fabids</taxon>
        <taxon>Malpighiales</taxon>
        <taxon>Salicaceae</taxon>
        <taxon>Saliceae</taxon>
        <taxon>Populus</taxon>
    </lineage>
</organism>
<dbReference type="EMBL" id="JAQIZT010000001">
    <property type="protein sequence ID" value="KAJ7014335.1"/>
    <property type="molecule type" value="Genomic_DNA"/>
</dbReference>
<keyword evidence="3" id="KW-1185">Reference proteome</keyword>
<evidence type="ECO:0000313" key="3">
    <source>
        <dbReference type="Proteomes" id="UP001164929"/>
    </source>
</evidence>
<feature type="region of interest" description="Disordered" evidence="1">
    <location>
        <begin position="30"/>
        <end position="51"/>
    </location>
</feature>
<protein>
    <submittedName>
        <fullName evidence="2">Uncharacterized protein</fullName>
    </submittedName>
</protein>
<evidence type="ECO:0000256" key="1">
    <source>
        <dbReference type="SAM" id="MobiDB-lite"/>
    </source>
</evidence>
<name>A0AAD6RTK2_9ROSI</name>
<evidence type="ECO:0000313" key="2">
    <source>
        <dbReference type="EMBL" id="KAJ7014335.1"/>
    </source>
</evidence>
<sequence length="96" mass="11422">MTHGSIRNKNDSSPLTAINTNTTHFLSENLCTERERERERPPLTSFKENQQHPHQLTNLLFIATMEIKEKLLNYNSLSRRRHLLRQDLFTGHRLFH</sequence>
<comment type="caution">
    <text evidence="2">The sequence shown here is derived from an EMBL/GenBank/DDBJ whole genome shotgun (WGS) entry which is preliminary data.</text>
</comment>
<reference evidence="2 3" key="1">
    <citation type="journal article" date="2023" name="Mol. Ecol. Resour.">
        <title>Chromosome-level genome assembly of a triploid poplar Populus alba 'Berolinensis'.</title>
        <authorList>
            <person name="Chen S."/>
            <person name="Yu Y."/>
            <person name="Wang X."/>
            <person name="Wang S."/>
            <person name="Zhang T."/>
            <person name="Zhou Y."/>
            <person name="He R."/>
            <person name="Meng N."/>
            <person name="Wang Y."/>
            <person name="Liu W."/>
            <person name="Liu Z."/>
            <person name="Liu J."/>
            <person name="Guo Q."/>
            <person name="Huang H."/>
            <person name="Sederoff R.R."/>
            <person name="Wang G."/>
            <person name="Qu G."/>
            <person name="Chen S."/>
        </authorList>
    </citation>
    <scope>NUCLEOTIDE SEQUENCE [LARGE SCALE GENOMIC DNA]</scope>
    <source>
        <strain evidence="2">SC-2020</strain>
    </source>
</reference>
<accession>A0AAD6RTK2</accession>